<dbReference type="Pfam" id="PF02720">
    <property type="entry name" value="DUF222"/>
    <property type="match status" value="1"/>
</dbReference>
<organism evidence="3 4">
    <name type="scientific">Actinotalea fermentans</name>
    <dbReference type="NCBI Taxonomy" id="43671"/>
    <lineage>
        <taxon>Bacteria</taxon>
        <taxon>Bacillati</taxon>
        <taxon>Actinomycetota</taxon>
        <taxon>Actinomycetes</taxon>
        <taxon>Micrococcales</taxon>
        <taxon>Cellulomonadaceae</taxon>
        <taxon>Actinotalea</taxon>
    </lineage>
</organism>
<dbReference type="AlphaFoldDB" id="A0A511YYN5"/>
<dbReference type="InterPro" id="IPR003615">
    <property type="entry name" value="HNH_nuc"/>
</dbReference>
<feature type="compositionally biased region" description="Basic and acidic residues" evidence="1">
    <location>
        <begin position="491"/>
        <end position="503"/>
    </location>
</feature>
<dbReference type="Proteomes" id="UP000321484">
    <property type="component" value="Unassembled WGS sequence"/>
</dbReference>
<protein>
    <recommendedName>
        <fullName evidence="2">DUF222 domain-containing protein</fullName>
    </recommendedName>
</protein>
<sequence>MPTASAGVATSPHHALRDAVEGLATLATGARSWDAARRRTILTEVDRAIAGLTAVRSEVLLAERDSGDWRGSGDPSFAAWRGRTARVGVRGGAAEERRAETLTSMREVRDATLAGSVSVAHVDVIGQATARGSQAVRDALGSPEGQARVLQMARRLDAGRFATALARMAASVDAAHVERTHQAQRAERFLHLAETPSGTRISGQLDSMAGHRLRLALEALSPRPAADDSRGHAQRTADALEALADTVLSLPSTGSGAAVRPHVSFLMTEETWGALRALRERGAPGATGPTGAVDESGPVGSVRVGAADEHRRVLPPATLEDGTPVPMSELARVLCDCELTRIVMDAQNEPVNLGRTARTYTGAQRRGVIARDGGCAWQGCGMAARWCEVHHRQWWDRDGGETSVEDGVLLCSFHHHEVHRLDLSIRRWALHDDEADASGRRVAYEFVLPGGRVLSGGPPGAPPPRRAATPGERVGDPRDLGGLGDVSAPHDVGRPRDLRERGEVPLARATEQLALAI</sequence>
<reference evidence="3 4" key="1">
    <citation type="submission" date="2019-07" db="EMBL/GenBank/DDBJ databases">
        <title>Whole genome shotgun sequence of Actinotalea fermentans NBRC 105374.</title>
        <authorList>
            <person name="Hosoyama A."/>
            <person name="Uohara A."/>
            <person name="Ohji S."/>
            <person name="Ichikawa N."/>
        </authorList>
    </citation>
    <scope>NUCLEOTIDE SEQUENCE [LARGE SCALE GENOMIC DNA]</scope>
    <source>
        <strain evidence="3 4">NBRC 105374</strain>
    </source>
</reference>
<feature type="domain" description="DUF222" evidence="2">
    <location>
        <begin position="50"/>
        <end position="263"/>
    </location>
</feature>
<feature type="region of interest" description="Disordered" evidence="1">
    <location>
        <begin position="452"/>
        <end position="505"/>
    </location>
</feature>
<dbReference type="InterPro" id="IPR003870">
    <property type="entry name" value="DUF222"/>
</dbReference>
<evidence type="ECO:0000256" key="1">
    <source>
        <dbReference type="SAM" id="MobiDB-lite"/>
    </source>
</evidence>
<comment type="caution">
    <text evidence="3">The sequence shown here is derived from an EMBL/GenBank/DDBJ whole genome shotgun (WGS) entry which is preliminary data.</text>
</comment>
<name>A0A511YYN5_9CELL</name>
<gene>
    <name evidence="3" type="ORF">AFE02nite_20470</name>
</gene>
<keyword evidence="4" id="KW-1185">Reference proteome</keyword>
<accession>A0A511YYN5</accession>
<dbReference type="RefSeq" id="WP_034248286.1">
    <property type="nucleotide sequence ID" value="NZ_BJYK01000006.1"/>
</dbReference>
<evidence type="ECO:0000259" key="2">
    <source>
        <dbReference type="Pfam" id="PF02720"/>
    </source>
</evidence>
<dbReference type="CDD" id="cd00085">
    <property type="entry name" value="HNHc"/>
    <property type="match status" value="1"/>
</dbReference>
<proteinExistence type="predicted"/>
<evidence type="ECO:0000313" key="3">
    <source>
        <dbReference type="EMBL" id="GEN80313.1"/>
    </source>
</evidence>
<dbReference type="OrthoDB" id="5176970at2"/>
<dbReference type="EMBL" id="BJYK01000006">
    <property type="protein sequence ID" value="GEN80313.1"/>
    <property type="molecule type" value="Genomic_DNA"/>
</dbReference>
<evidence type="ECO:0000313" key="4">
    <source>
        <dbReference type="Proteomes" id="UP000321484"/>
    </source>
</evidence>